<dbReference type="AlphaFoldDB" id="A0A0V0TVJ3"/>
<comment type="caution">
    <text evidence="1">The sequence shown here is derived from an EMBL/GenBank/DDBJ whole genome shotgun (WGS) entry which is preliminary data.</text>
</comment>
<evidence type="ECO:0000313" key="1">
    <source>
        <dbReference type="EMBL" id="KRX43010.1"/>
    </source>
</evidence>
<protein>
    <submittedName>
        <fullName evidence="1">Uncharacterized protein</fullName>
    </submittedName>
</protein>
<gene>
    <name evidence="1" type="ORF">T05_4623</name>
</gene>
<reference evidence="1 2" key="1">
    <citation type="submission" date="2015-01" db="EMBL/GenBank/DDBJ databases">
        <title>Evolution of Trichinella species and genotypes.</title>
        <authorList>
            <person name="Korhonen P.K."/>
            <person name="Edoardo P."/>
            <person name="Giuseppe L.R."/>
            <person name="Gasser R.B."/>
        </authorList>
    </citation>
    <scope>NUCLEOTIDE SEQUENCE [LARGE SCALE GENOMIC DNA]</scope>
    <source>
        <strain evidence="1">ISS417</strain>
    </source>
</reference>
<evidence type="ECO:0000313" key="2">
    <source>
        <dbReference type="Proteomes" id="UP000055048"/>
    </source>
</evidence>
<keyword evidence="2" id="KW-1185">Reference proteome</keyword>
<dbReference type="EMBL" id="JYDJ01000129">
    <property type="protein sequence ID" value="KRX43010.1"/>
    <property type="molecule type" value="Genomic_DNA"/>
</dbReference>
<name>A0A0V0TVJ3_9BILA</name>
<accession>A0A0V0TVJ3</accession>
<organism evidence="1 2">
    <name type="scientific">Trichinella murrelli</name>
    <dbReference type="NCBI Taxonomy" id="144512"/>
    <lineage>
        <taxon>Eukaryota</taxon>
        <taxon>Metazoa</taxon>
        <taxon>Ecdysozoa</taxon>
        <taxon>Nematoda</taxon>
        <taxon>Enoplea</taxon>
        <taxon>Dorylaimia</taxon>
        <taxon>Trichinellida</taxon>
        <taxon>Trichinellidae</taxon>
        <taxon>Trichinella</taxon>
    </lineage>
</organism>
<dbReference type="Proteomes" id="UP000055048">
    <property type="component" value="Unassembled WGS sequence"/>
</dbReference>
<proteinExistence type="predicted"/>
<sequence length="67" mass="8000">MCTKLCTINSINLRKKQNKKKHAMKRFNHCRQSSILSRRVSILDTEQLEYQHCKIQISDLLESLLRK</sequence>